<keyword evidence="3" id="KW-1185">Reference proteome</keyword>
<proteinExistence type="predicted"/>
<reference evidence="2 3" key="1">
    <citation type="submission" date="2020-04" db="EMBL/GenBank/DDBJ databases">
        <authorList>
            <person name="Laetsch R D."/>
            <person name="Stevens L."/>
            <person name="Kumar S."/>
            <person name="Blaxter L. M."/>
        </authorList>
    </citation>
    <scope>NUCLEOTIDE SEQUENCE [LARGE SCALE GENOMIC DNA]</scope>
</reference>
<keyword evidence="1" id="KW-0472">Membrane</keyword>
<comment type="caution">
    <text evidence="2">The sequence shown here is derived from an EMBL/GenBank/DDBJ whole genome shotgun (WGS) entry which is preliminary data.</text>
</comment>
<keyword evidence="1" id="KW-1133">Transmembrane helix</keyword>
<dbReference type="OrthoDB" id="5850417at2759"/>
<feature type="transmembrane region" description="Helical" evidence="1">
    <location>
        <begin position="35"/>
        <end position="59"/>
    </location>
</feature>
<name>A0A8S1EZP2_9PELO</name>
<keyword evidence="1" id="KW-0812">Transmembrane</keyword>
<organism evidence="2 3">
    <name type="scientific">Caenorhabditis bovis</name>
    <dbReference type="NCBI Taxonomy" id="2654633"/>
    <lineage>
        <taxon>Eukaryota</taxon>
        <taxon>Metazoa</taxon>
        <taxon>Ecdysozoa</taxon>
        <taxon>Nematoda</taxon>
        <taxon>Chromadorea</taxon>
        <taxon>Rhabditida</taxon>
        <taxon>Rhabditina</taxon>
        <taxon>Rhabditomorpha</taxon>
        <taxon>Rhabditoidea</taxon>
        <taxon>Rhabditidae</taxon>
        <taxon>Peloderinae</taxon>
        <taxon>Caenorhabditis</taxon>
    </lineage>
</organism>
<evidence type="ECO:0000313" key="3">
    <source>
        <dbReference type="Proteomes" id="UP000494206"/>
    </source>
</evidence>
<evidence type="ECO:0000313" key="2">
    <source>
        <dbReference type="EMBL" id="CAB3406815.1"/>
    </source>
</evidence>
<dbReference type="EMBL" id="CADEPM010000005">
    <property type="protein sequence ID" value="CAB3406815.1"/>
    <property type="molecule type" value="Genomic_DNA"/>
</dbReference>
<dbReference type="AlphaFoldDB" id="A0A8S1EZP2"/>
<sequence length="94" mass="10971">MKVTDFNKGTTYNGILPRRPDMSEEKVTIRKYKMYCILFFILFVLFLITTVIVSVILGINIKHEQYLEDQLEGCMEMRDSFIYHGNPTGGTRVK</sequence>
<dbReference type="Proteomes" id="UP000494206">
    <property type="component" value="Unassembled WGS sequence"/>
</dbReference>
<protein>
    <submittedName>
        <fullName evidence="2">Uncharacterized protein</fullName>
    </submittedName>
</protein>
<gene>
    <name evidence="2" type="ORF">CBOVIS_LOCUS8832</name>
</gene>
<evidence type="ECO:0000256" key="1">
    <source>
        <dbReference type="SAM" id="Phobius"/>
    </source>
</evidence>
<accession>A0A8S1EZP2</accession>